<evidence type="ECO:0008006" key="3">
    <source>
        <dbReference type="Google" id="ProtNLM"/>
    </source>
</evidence>
<evidence type="ECO:0000313" key="2">
    <source>
        <dbReference type="Proteomes" id="UP000242913"/>
    </source>
</evidence>
<sequence length="168" mass="18833">MKTLRGFRDYRNNGNSSLKRNKLRRTLKNSKTQMLIILPKQIFGVAKLESGLSGEKLLSYFNALGVFGKMDIRSIFRGSADLSGIFNQTLYITEDIRKIALIESNQNFSPNIILKSLRRSVGSIAFCKRLLTDTTNSIDEEGINRKSSSISTSSAMVNDEFPSEQANI</sequence>
<reference evidence="1 2" key="1">
    <citation type="submission" date="2015-12" db="EMBL/GenBank/DDBJ databases">
        <title>Draft genome of the nematode, Onchocerca flexuosa.</title>
        <authorList>
            <person name="Mitreva M."/>
        </authorList>
    </citation>
    <scope>NUCLEOTIDE SEQUENCE [LARGE SCALE GENOMIC DNA]</scope>
    <source>
        <strain evidence="1">Red Deer</strain>
    </source>
</reference>
<dbReference type="AlphaFoldDB" id="A0A238BS51"/>
<dbReference type="EMBL" id="KZ270020">
    <property type="protein sequence ID" value="OZC07824.1"/>
    <property type="molecule type" value="Genomic_DNA"/>
</dbReference>
<dbReference type="SUPFAM" id="SSF56574">
    <property type="entry name" value="Serpins"/>
    <property type="match status" value="1"/>
</dbReference>
<evidence type="ECO:0000313" key="1">
    <source>
        <dbReference type="EMBL" id="OZC07824.1"/>
    </source>
</evidence>
<gene>
    <name evidence="1" type="ORF">X798_05134</name>
</gene>
<keyword evidence="2" id="KW-1185">Reference proteome</keyword>
<proteinExistence type="predicted"/>
<dbReference type="InterPro" id="IPR036186">
    <property type="entry name" value="Serpin_sf"/>
</dbReference>
<dbReference type="Proteomes" id="UP000242913">
    <property type="component" value="Unassembled WGS sequence"/>
</dbReference>
<protein>
    <recommendedName>
        <fullName evidence="3">Serpin domain-containing protein</fullName>
    </recommendedName>
</protein>
<accession>A0A238BS51</accession>
<organism evidence="1 2">
    <name type="scientific">Onchocerca flexuosa</name>
    <dbReference type="NCBI Taxonomy" id="387005"/>
    <lineage>
        <taxon>Eukaryota</taxon>
        <taxon>Metazoa</taxon>
        <taxon>Ecdysozoa</taxon>
        <taxon>Nematoda</taxon>
        <taxon>Chromadorea</taxon>
        <taxon>Rhabditida</taxon>
        <taxon>Spirurina</taxon>
        <taxon>Spiruromorpha</taxon>
        <taxon>Filarioidea</taxon>
        <taxon>Onchocercidae</taxon>
        <taxon>Onchocerca</taxon>
    </lineage>
</organism>
<name>A0A238BS51_9BILA</name>